<dbReference type="PANTHER" id="PTHR10412:SF10">
    <property type="entry name" value="GLYCOSYL HYDROLASE FAMILY 63 C-TERMINAL DOMAIN-CONTAINING PROTEIN"/>
    <property type="match status" value="1"/>
</dbReference>
<dbReference type="SUPFAM" id="SSF48208">
    <property type="entry name" value="Six-hairpin glycosidases"/>
    <property type="match status" value="1"/>
</dbReference>
<evidence type="ECO:0000259" key="1">
    <source>
        <dbReference type="Pfam" id="PF22422"/>
    </source>
</evidence>
<dbReference type="Proteomes" id="UP001386437">
    <property type="component" value="Unassembled WGS sequence"/>
</dbReference>
<dbReference type="InterPro" id="IPR054491">
    <property type="entry name" value="MGH1-like_GH"/>
</dbReference>
<dbReference type="PANTHER" id="PTHR10412">
    <property type="entry name" value="MANNOSYL-OLIGOSACCHARIDE GLUCOSIDASE"/>
    <property type="match status" value="1"/>
</dbReference>
<dbReference type="InterPro" id="IPR008928">
    <property type="entry name" value="6-hairpin_glycosidase_sf"/>
</dbReference>
<evidence type="ECO:0000313" key="3">
    <source>
        <dbReference type="Proteomes" id="UP001386437"/>
    </source>
</evidence>
<name>A0ABU8J624_9BURK</name>
<accession>A0ABU8J624</accession>
<protein>
    <submittedName>
        <fullName evidence="2">Glucosidase</fullName>
    </submittedName>
</protein>
<proteinExistence type="predicted"/>
<dbReference type="EMBL" id="JACFYJ010000149">
    <property type="protein sequence ID" value="MEI6003013.1"/>
    <property type="molecule type" value="Genomic_DNA"/>
</dbReference>
<dbReference type="Pfam" id="PF22422">
    <property type="entry name" value="MGH1-like_GH"/>
    <property type="match status" value="2"/>
</dbReference>
<dbReference type="RefSeq" id="WP_336602578.1">
    <property type="nucleotide sequence ID" value="NZ_JACFYJ010000149.1"/>
</dbReference>
<reference evidence="2 3" key="1">
    <citation type="journal article" date="2022" name="Arch. Microbiol.">
        <title>Paraburkholderia bengalensis sp. nov. isolated from roots of Oryza sativa, IR64.</title>
        <authorList>
            <person name="Nag P."/>
            <person name="Mondal N."/>
            <person name="Sarkar J."/>
            <person name="Das S."/>
        </authorList>
    </citation>
    <scope>NUCLEOTIDE SEQUENCE [LARGE SCALE GENOMIC DNA]</scope>
    <source>
        <strain evidence="2 3">IR64_4_BI</strain>
    </source>
</reference>
<sequence length="903" mass="104595">MCPVMADGVEEGRLHDARVAQVPWKKWGPYLSERQWGTVREDYSQNGDAWGYFTHDHSRSRAYRWGEDGLGGFCDDQQRLCFALALWNECDPILKERLFGLTNSEGNHGEDVKEYYFYVDSTPTHSYMKYLYKYPQREYPYRSLVETNRKRSRDELEYELLDTGVFDDDRYFDVFVEYAKAGPEDIFVRISVHNRARDRARLRVLPTLWFRNTWSWGHDDCRPSLCEAGQGVIRATHHELGDYWLYCEGVTELLFTENESNAERLWNQPNVSPYVKDAFHDYVIAGRREAVNPARTGTKAAAHYVCDVAGGGSATIKLRLTAVKGDRDTFDRFENTFMERVADADEFYERIAPKSLTEDGRRVHRQALAGMLWSKQYYYFDLEMWLREHGSHPLLEGGRRDVRNTAWFHMLNADVISMPDKWEYPWYAAWDLAFHTISLALVDFTFAQDQLLLMLRTLYVHPSGQIPAYEWNFSDVNPPVHAAATLWLYKYGKALGRPDPRFLERSFQGLLLNFNWWVNRKDPSGRNVFAGGFLGLDNIGVFDRSAQLPTGGTLEQADGTAWMAFYCQCMLEIAIILTEYDPMYEEIAFRFVQHFMWIAYAMDRRGEHPDAMWDEQDGFFYDLMRLPDGRTMRLKIRSMVGLLPLCASTVFEADSVTRHPKLMELIDQFRKRYPELLAHVAPTDAGFIGHRQRRLLSILNMRKLERVLGYLLDENEFLGPYGIRSLSRYHLEHPYVLNIGGLDYRVQYLPAESNTGMFGGNSNWRGPVWMPVNLLIIRALMNLYGFFGDEFKVQCPTGSGRHMTLFEAAQEIVRRLTGTFLRDANGRRPVYGGTAKFQDDPHWRDLLLFYEYFHGDNGAGLGASHQTGWTGLIAPLLDLFGRVDAQTVLESDRWRVMAGAVGK</sequence>
<dbReference type="InterPro" id="IPR004888">
    <property type="entry name" value="Glycoside_hydrolase_63"/>
</dbReference>
<gene>
    <name evidence="2" type="ORF">H3V53_39815</name>
</gene>
<feature type="domain" description="Mannosylglycerate hydrolase MGH1-like glycoside hydrolase" evidence="1">
    <location>
        <begin position="424"/>
        <end position="529"/>
    </location>
</feature>
<feature type="domain" description="Mannosylglycerate hydrolase MGH1-like glycoside hydrolase" evidence="1">
    <location>
        <begin position="699"/>
        <end position="867"/>
    </location>
</feature>
<evidence type="ECO:0000313" key="2">
    <source>
        <dbReference type="EMBL" id="MEI6003013.1"/>
    </source>
</evidence>
<dbReference type="InterPro" id="IPR012341">
    <property type="entry name" value="6hp_glycosidase-like_sf"/>
</dbReference>
<dbReference type="Gene3D" id="1.50.10.10">
    <property type="match status" value="1"/>
</dbReference>
<comment type="caution">
    <text evidence="2">The sequence shown here is derived from an EMBL/GenBank/DDBJ whole genome shotgun (WGS) entry which is preliminary data.</text>
</comment>
<keyword evidence="3" id="KW-1185">Reference proteome</keyword>
<organism evidence="2 3">
    <name type="scientific">Paraburkholderia bengalensis</name>
    <dbReference type="NCBI Taxonomy" id="2747562"/>
    <lineage>
        <taxon>Bacteria</taxon>
        <taxon>Pseudomonadati</taxon>
        <taxon>Pseudomonadota</taxon>
        <taxon>Betaproteobacteria</taxon>
        <taxon>Burkholderiales</taxon>
        <taxon>Burkholderiaceae</taxon>
        <taxon>Paraburkholderia</taxon>
    </lineage>
</organism>